<evidence type="ECO:0000256" key="1">
    <source>
        <dbReference type="SAM" id="Phobius"/>
    </source>
</evidence>
<feature type="transmembrane region" description="Helical" evidence="1">
    <location>
        <begin position="6"/>
        <end position="25"/>
    </location>
</feature>
<accession>A0A6L7G4K8</accession>
<name>A0A6L7G4K8_9RHOB</name>
<protein>
    <submittedName>
        <fullName evidence="2">Uncharacterized protein</fullName>
    </submittedName>
</protein>
<dbReference type="Proteomes" id="UP000477911">
    <property type="component" value="Unassembled WGS sequence"/>
</dbReference>
<dbReference type="EMBL" id="WUMU01000012">
    <property type="protein sequence ID" value="MXN18457.1"/>
    <property type="molecule type" value="Genomic_DNA"/>
</dbReference>
<reference evidence="2 3" key="1">
    <citation type="submission" date="2019-12" db="EMBL/GenBank/DDBJ databases">
        <authorList>
            <person name="Li M."/>
        </authorList>
    </citation>
    <scope>NUCLEOTIDE SEQUENCE [LARGE SCALE GENOMIC DNA]</scope>
    <source>
        <strain evidence="2 3">GBMRC 2024</strain>
    </source>
</reference>
<gene>
    <name evidence="2" type="ORF">GR170_11475</name>
</gene>
<dbReference type="RefSeq" id="WP_160894585.1">
    <property type="nucleotide sequence ID" value="NZ_WUMU01000012.1"/>
</dbReference>
<evidence type="ECO:0000313" key="2">
    <source>
        <dbReference type="EMBL" id="MXN18457.1"/>
    </source>
</evidence>
<keyword evidence="1" id="KW-1133">Transmembrane helix</keyword>
<keyword evidence="3" id="KW-1185">Reference proteome</keyword>
<keyword evidence="1" id="KW-0472">Membrane</keyword>
<dbReference type="AlphaFoldDB" id="A0A6L7G4K8"/>
<organism evidence="2 3">
    <name type="scientific">Pseudooceanicola albus</name>
    <dbReference type="NCBI Taxonomy" id="2692189"/>
    <lineage>
        <taxon>Bacteria</taxon>
        <taxon>Pseudomonadati</taxon>
        <taxon>Pseudomonadota</taxon>
        <taxon>Alphaproteobacteria</taxon>
        <taxon>Rhodobacterales</taxon>
        <taxon>Paracoccaceae</taxon>
        <taxon>Pseudooceanicola</taxon>
    </lineage>
</organism>
<proteinExistence type="predicted"/>
<evidence type="ECO:0000313" key="3">
    <source>
        <dbReference type="Proteomes" id="UP000477911"/>
    </source>
</evidence>
<comment type="caution">
    <text evidence="2">The sequence shown here is derived from an EMBL/GenBank/DDBJ whole genome shotgun (WGS) entry which is preliminary data.</text>
</comment>
<sequence length="62" mass="6788">MLSAPILTHPALVALACLVAFAVLARHTLLSRRQKRIALRVPAKAPRVTGRVTGRLPGRRRL</sequence>
<keyword evidence="1" id="KW-0812">Transmembrane</keyword>